<dbReference type="SMART" id="SM00829">
    <property type="entry name" value="PKS_ER"/>
    <property type="match status" value="1"/>
</dbReference>
<keyword evidence="4 7" id="KW-0560">Oxidoreductase</keyword>
<dbReference type="InterPro" id="IPR011032">
    <property type="entry name" value="GroES-like_sf"/>
</dbReference>
<dbReference type="Proteomes" id="UP001161691">
    <property type="component" value="Unassembled WGS sequence"/>
</dbReference>
<dbReference type="InterPro" id="IPR013154">
    <property type="entry name" value="ADH-like_N"/>
</dbReference>
<dbReference type="EC" id="1.1.1.-" evidence="7"/>
<sequence>MRAVTFQGSKDIQVKEVEDPRLKQKDDIIVRITSTAICGSDLHIYLGGMPTHKGAVIGHEPMGIVEEVGPEVTRVKKGDRVVIPFNVSCGKCYYCEHDMESQCDNSNPHPPLKEIDSGGYLGYTERYGNYPGGQAEYLHVPYGNFMPLAIPESCELPDEALLFLSDVLPTAYWSVENAGVKPGDTVTVLGCGPVGLMVQKFAAMKGAMRIIAVDNVPYRLAHARKMNNVETINFDEQDEVALHIREITRGGTDVVIDCVGMDGKKNAFEKIGQKLKLQGGTLSAIDIAMDAVRKFGTIQLTGVYGALYNMFPLGHMFERNLTVKMGQAPAIHYMPKLFDMIVNGEFDPTEIVTHRVPLDQASEAYKIFNDKEDGCIKVVLKP</sequence>
<evidence type="ECO:0000313" key="8">
    <source>
        <dbReference type="Proteomes" id="UP001161691"/>
    </source>
</evidence>
<comment type="cofactor">
    <cofactor evidence="1 5">
        <name>Zn(2+)</name>
        <dbReference type="ChEBI" id="CHEBI:29105"/>
    </cofactor>
</comment>
<evidence type="ECO:0000256" key="3">
    <source>
        <dbReference type="ARBA" id="ARBA00022833"/>
    </source>
</evidence>
<dbReference type="RefSeq" id="WP_282910394.1">
    <property type="nucleotide sequence ID" value="NZ_JAGRPV010000001.1"/>
</dbReference>
<comment type="similarity">
    <text evidence="5">Belongs to the zinc-containing alcohol dehydrogenase family.</text>
</comment>
<dbReference type="Gene3D" id="3.90.180.10">
    <property type="entry name" value="Medium-chain alcohol dehydrogenases, catalytic domain"/>
    <property type="match status" value="1"/>
</dbReference>
<evidence type="ECO:0000259" key="6">
    <source>
        <dbReference type="SMART" id="SM00829"/>
    </source>
</evidence>
<evidence type="ECO:0000256" key="2">
    <source>
        <dbReference type="ARBA" id="ARBA00022723"/>
    </source>
</evidence>
<evidence type="ECO:0000256" key="1">
    <source>
        <dbReference type="ARBA" id="ARBA00001947"/>
    </source>
</evidence>
<dbReference type="CDD" id="cd08283">
    <property type="entry name" value="FDH_like_1"/>
    <property type="match status" value="1"/>
</dbReference>
<dbReference type="GO" id="GO:0016491">
    <property type="term" value="F:oxidoreductase activity"/>
    <property type="evidence" value="ECO:0007669"/>
    <property type="project" value="UniProtKB-KW"/>
</dbReference>
<keyword evidence="3 5" id="KW-0862">Zinc</keyword>
<name>A0ABT6TM45_9BACL</name>
<dbReference type="InterPro" id="IPR020843">
    <property type="entry name" value="ER"/>
</dbReference>
<keyword evidence="2 5" id="KW-0479">Metal-binding</keyword>
<dbReference type="SUPFAM" id="SSF50129">
    <property type="entry name" value="GroES-like"/>
    <property type="match status" value="1"/>
</dbReference>
<dbReference type="InterPro" id="IPR013149">
    <property type="entry name" value="ADH-like_C"/>
</dbReference>
<gene>
    <name evidence="7" type="ORF">KB449_22000</name>
</gene>
<evidence type="ECO:0000256" key="4">
    <source>
        <dbReference type="ARBA" id="ARBA00023002"/>
    </source>
</evidence>
<dbReference type="Gene3D" id="3.40.50.720">
    <property type="entry name" value="NAD(P)-binding Rossmann-like Domain"/>
    <property type="match status" value="1"/>
</dbReference>
<dbReference type="Pfam" id="PF08240">
    <property type="entry name" value="ADH_N"/>
    <property type="match status" value="1"/>
</dbReference>
<evidence type="ECO:0000256" key="5">
    <source>
        <dbReference type="RuleBase" id="RU361277"/>
    </source>
</evidence>
<proteinExistence type="inferred from homology"/>
<protein>
    <submittedName>
        <fullName evidence="7">Zinc-dependent alcohol dehydrogenase</fullName>
        <ecNumber evidence="7">1.1.1.-</ecNumber>
    </submittedName>
</protein>
<dbReference type="SUPFAM" id="SSF51735">
    <property type="entry name" value="NAD(P)-binding Rossmann-fold domains"/>
    <property type="match status" value="1"/>
</dbReference>
<keyword evidence="8" id="KW-1185">Reference proteome</keyword>
<evidence type="ECO:0000313" key="7">
    <source>
        <dbReference type="EMBL" id="MDI4647641.1"/>
    </source>
</evidence>
<dbReference type="InterPro" id="IPR036291">
    <property type="entry name" value="NAD(P)-bd_dom_sf"/>
</dbReference>
<dbReference type="Pfam" id="PF00107">
    <property type="entry name" value="ADH_zinc_N"/>
    <property type="match status" value="1"/>
</dbReference>
<dbReference type="EMBL" id="JAGRPV010000001">
    <property type="protein sequence ID" value="MDI4647641.1"/>
    <property type="molecule type" value="Genomic_DNA"/>
</dbReference>
<feature type="domain" description="Enoyl reductase (ER)" evidence="6">
    <location>
        <begin position="8"/>
        <end position="380"/>
    </location>
</feature>
<comment type="caution">
    <text evidence="7">The sequence shown here is derived from an EMBL/GenBank/DDBJ whole genome shotgun (WGS) entry which is preliminary data.</text>
</comment>
<dbReference type="PANTHER" id="PTHR42813:SF2">
    <property type="entry name" value="DEHYDROGENASE, ZINC-CONTAINING, PUTATIVE (AFU_ORTHOLOGUE AFUA_2G02810)-RELATED"/>
    <property type="match status" value="1"/>
</dbReference>
<dbReference type="InterPro" id="IPR002328">
    <property type="entry name" value="ADH_Zn_CS"/>
</dbReference>
<dbReference type="PANTHER" id="PTHR42813">
    <property type="entry name" value="ZINC-TYPE ALCOHOL DEHYDROGENASE-LIKE"/>
    <property type="match status" value="1"/>
</dbReference>
<dbReference type="PROSITE" id="PS00059">
    <property type="entry name" value="ADH_ZINC"/>
    <property type="match status" value="1"/>
</dbReference>
<accession>A0ABT6TM45</accession>
<organism evidence="7 8">
    <name type="scientific">Cohnella hashimotonis</name>
    <dbReference type="NCBI Taxonomy" id="2826895"/>
    <lineage>
        <taxon>Bacteria</taxon>
        <taxon>Bacillati</taxon>
        <taxon>Bacillota</taxon>
        <taxon>Bacilli</taxon>
        <taxon>Bacillales</taxon>
        <taxon>Paenibacillaceae</taxon>
        <taxon>Cohnella</taxon>
    </lineage>
</organism>
<reference evidence="7" key="1">
    <citation type="submission" date="2023-04" db="EMBL/GenBank/DDBJ databases">
        <title>Comparative genomic analysis of Cohnella hashimotonis sp. nov., isolated from the International Space Station.</title>
        <authorList>
            <person name="Venkateswaran K."/>
            <person name="Simpson A."/>
        </authorList>
    </citation>
    <scope>NUCLEOTIDE SEQUENCE</scope>
    <source>
        <strain evidence="7">F6_2S_P_1</strain>
    </source>
</reference>